<feature type="coiled-coil region" evidence="1">
    <location>
        <begin position="190"/>
        <end position="220"/>
    </location>
</feature>
<feature type="domain" description="EF-hand" evidence="3">
    <location>
        <begin position="889"/>
        <end position="924"/>
    </location>
</feature>
<organism evidence="4 5">
    <name type="scientific">Chelonia mydas</name>
    <name type="common">Green sea-turtle</name>
    <name type="synonym">Chelonia agassizi</name>
    <dbReference type="NCBI Taxonomy" id="8469"/>
    <lineage>
        <taxon>Eukaryota</taxon>
        <taxon>Metazoa</taxon>
        <taxon>Chordata</taxon>
        <taxon>Craniata</taxon>
        <taxon>Vertebrata</taxon>
        <taxon>Euteleostomi</taxon>
        <taxon>Archelosauria</taxon>
        <taxon>Testudinata</taxon>
        <taxon>Testudines</taxon>
        <taxon>Cryptodira</taxon>
        <taxon>Durocryptodira</taxon>
        <taxon>Americhelydia</taxon>
        <taxon>Chelonioidea</taxon>
        <taxon>Cheloniidae</taxon>
        <taxon>Chelonia</taxon>
    </lineage>
</organism>
<feature type="compositionally biased region" description="Polar residues" evidence="2">
    <location>
        <begin position="742"/>
        <end position="764"/>
    </location>
</feature>
<keyword evidence="1" id="KW-0175">Coiled coil</keyword>
<name>M7BKP7_CHEMY</name>
<proteinExistence type="predicted"/>
<dbReference type="EMBL" id="KB521250">
    <property type="protein sequence ID" value="EMP37784.1"/>
    <property type="molecule type" value="Genomic_DNA"/>
</dbReference>
<feature type="region of interest" description="Disordered" evidence="2">
    <location>
        <begin position="517"/>
        <end position="659"/>
    </location>
</feature>
<accession>M7BKP7</accession>
<feature type="region of interest" description="Disordered" evidence="2">
    <location>
        <begin position="1"/>
        <end position="40"/>
    </location>
</feature>
<evidence type="ECO:0000313" key="5">
    <source>
        <dbReference type="Proteomes" id="UP000031443"/>
    </source>
</evidence>
<feature type="region of interest" description="Disordered" evidence="2">
    <location>
        <begin position="732"/>
        <end position="772"/>
    </location>
</feature>
<dbReference type="Gene3D" id="1.20.920.20">
    <property type="match status" value="1"/>
</dbReference>
<gene>
    <name evidence="4" type="ORF">UY3_05067</name>
</gene>
<protein>
    <submittedName>
        <fullName evidence="4">EF-hand calcium-binding domain-containing protein 5</fullName>
    </submittedName>
</protein>
<dbReference type="Gene3D" id="3.30.450.40">
    <property type="match status" value="1"/>
</dbReference>
<feature type="compositionally biased region" description="Basic and acidic residues" evidence="2">
    <location>
        <begin position="630"/>
        <end position="646"/>
    </location>
</feature>
<dbReference type="GO" id="GO:0005509">
    <property type="term" value="F:calcium ion binding"/>
    <property type="evidence" value="ECO:0007669"/>
    <property type="project" value="InterPro"/>
</dbReference>
<evidence type="ECO:0000256" key="1">
    <source>
        <dbReference type="SAM" id="Coils"/>
    </source>
</evidence>
<keyword evidence="5" id="KW-1185">Reference proteome</keyword>
<dbReference type="SUPFAM" id="SSF55781">
    <property type="entry name" value="GAF domain-like"/>
    <property type="match status" value="1"/>
</dbReference>
<dbReference type="CDD" id="cd22968">
    <property type="entry name" value="DD_EFCAB5"/>
    <property type="match status" value="1"/>
</dbReference>
<reference evidence="5" key="1">
    <citation type="journal article" date="2013" name="Nat. Genet.">
        <title>The draft genomes of soft-shell turtle and green sea turtle yield insights into the development and evolution of the turtle-specific body plan.</title>
        <authorList>
            <person name="Wang Z."/>
            <person name="Pascual-Anaya J."/>
            <person name="Zadissa A."/>
            <person name="Li W."/>
            <person name="Niimura Y."/>
            <person name="Huang Z."/>
            <person name="Li C."/>
            <person name="White S."/>
            <person name="Xiong Z."/>
            <person name="Fang D."/>
            <person name="Wang B."/>
            <person name="Ming Y."/>
            <person name="Chen Y."/>
            <person name="Zheng Y."/>
            <person name="Kuraku S."/>
            <person name="Pignatelli M."/>
            <person name="Herrero J."/>
            <person name="Beal K."/>
            <person name="Nozawa M."/>
            <person name="Li Q."/>
            <person name="Wang J."/>
            <person name="Zhang H."/>
            <person name="Yu L."/>
            <person name="Shigenobu S."/>
            <person name="Wang J."/>
            <person name="Liu J."/>
            <person name="Flicek P."/>
            <person name="Searle S."/>
            <person name="Wang J."/>
            <person name="Kuratani S."/>
            <person name="Yin Y."/>
            <person name="Aken B."/>
            <person name="Zhang G."/>
            <person name="Irie N."/>
        </authorList>
    </citation>
    <scope>NUCLEOTIDE SEQUENCE [LARGE SCALE GENOMIC DNA]</scope>
</reference>
<evidence type="ECO:0000259" key="3">
    <source>
        <dbReference type="PROSITE" id="PS50222"/>
    </source>
</evidence>
<dbReference type="InterPro" id="IPR029016">
    <property type="entry name" value="GAF-like_dom_sf"/>
</dbReference>
<sequence>MAAVPDDEGQTPGLKLPKLSVQSMPIRAKRRSQESATLPGLRKDAQWKETFYEKVQQRALNLQREKVEKIHVRKAEEEKIKKKEPLDWLSKEWLSEEKMTRDTRAYLLDKLLPTLVPGVEKLLMEVERKKVLETDQDSPKFDPINFLGEYLMRHNPQFDTSAKLDPYKRGMKAVMEELKTQVPDTALNRLARMKSEVKKNREQREQVEKIKSQVTEMRKKALAVQFKEWTLDVSGRLPLTLVQSALRSFLDVISTPLGAGPEIYDRKLETIDTLGKKVNEEEFREYVYSHIKTFTSDTFQEFLKHLWQCADDFRDIIRHDIWRQMFTDLFLDCDHGKAGLLDRQRTLALLEDFYDSSPVIAKRGFCNPRQWPIIELQEIELTEFWGDFDDGQIASEESSQIFAWSQTEVSEGRTLSSKMLAANGQAANETCILIDEPGEPKAEQDQEIALEQKAMSESGADEISKEEPGLIGELSEIVPVIALGEEYTVSPTEPGSEVQVNQEGEGFTAELYETVSASTPGEENPVSEEKPGPEGQVSQKGLYVTTEMEETDPSPHPEAPNTLLEMEASDANVSQEASKSDSRKGSTALNKETTSSGDMDTENQTDTADAESQNEPIPVAAPEQENVNIYKEHGSEERVSQEDHNVATEPSELILAPNSEEENITLEKELGSEAQVCQEEHDLIAELNGAVPTLMPEAESIISEEGAESEEKITALIPEYKEETADLGKELPEEKENGSEGHGSQSELQASTETNMQAEDSTPSLPHEPTLLQDQSTGDLLASDLSFRYSSYGEKIQEDWNNENSRFADLRMLMTDIQTHGASIAMGAFDKSCLNLPQFVQLMETFVGEDSSLPTVKKLVAFVKEGYGQTEEEKIKQLEKVHREALLARRKLLLEALFEKWDNECSGYLDLKEVDAVLRTFKEGMEKEALKKDEGAGQMIKIRAFALVVGAADEYRVSERRKPRLQIQTTVQEHPLVCKYSIMGAKKHFRCSHPHPGGVVKLSPKEFQTYLELVVSELTGNEDEVLDTVVEFLTMSVARTHMERLRSSARRKWLHNIQHAAETSGASMDPVYKAVFKALSQDAEAHGNNKKISAYIALLEQNQLSPERGEVLLRYVACTSDDAPYILNQALYRDMKGVSFAAAEEGKPVHVPRVKFHGNIHFWNYDRPERERRGSFLVLPLQDSRRRAFGILGLDTLRDQCEQTIFLTHEISFYQGVSRIFSKAYHHVRTLENILQVAFTAVGWLCTRAPTIRNITTYLVEPGKDKERKYLQVGLRLFCHLQEFTIVIHAYAVTHAKSTQQRDYLFKCTDSSEVISTFAYGEPHIAVPLREPTGRAFGVFDLSPAHYHGLPPHEHKDLQIMLKTAQAACSEILKESSGETDPIYVLVAEHVADSRRAQILFHRLMLQDLRECIQKLDPESFADIKRYAEPPALVHNILKGVLLLFYPEWKLDGDLIQKICCFDPTATNGQVQTGLLANSIKGIPREEVWKHNSVPAEYLYNWALTCLTLIELTKELQHTQDSPLASLTPRPSLIAYKSTEVLLSSSPSDSII</sequence>
<feature type="compositionally biased region" description="Polar residues" evidence="2">
    <location>
        <begin position="585"/>
        <end position="615"/>
    </location>
</feature>
<dbReference type="PANTHER" id="PTHR46788">
    <property type="entry name" value="EF-HAND CALCIUM-BINDING DOMAIN-CONTAINING PROTEIN 5"/>
    <property type="match status" value="1"/>
</dbReference>
<dbReference type="PROSITE" id="PS50222">
    <property type="entry name" value="EF_HAND_2"/>
    <property type="match status" value="1"/>
</dbReference>
<evidence type="ECO:0000313" key="4">
    <source>
        <dbReference type="EMBL" id="EMP37784.1"/>
    </source>
</evidence>
<dbReference type="STRING" id="8469.M7BKP7"/>
<dbReference type="Gene3D" id="1.20.890.10">
    <property type="entry name" value="cAMP-dependent protein kinase regulatory subunit, dimerization-anchoring domain"/>
    <property type="match status" value="1"/>
</dbReference>
<dbReference type="Proteomes" id="UP000031443">
    <property type="component" value="Unassembled WGS sequence"/>
</dbReference>
<dbReference type="InterPro" id="IPR002048">
    <property type="entry name" value="EF_hand_dom"/>
</dbReference>
<evidence type="ECO:0000256" key="2">
    <source>
        <dbReference type="SAM" id="MobiDB-lite"/>
    </source>
</evidence>
<dbReference type="PANTHER" id="PTHR46788:SF1">
    <property type="entry name" value="EF-HAND CALCIUM-BINDING DOMAIN-CONTAINING PROTEIN 5"/>
    <property type="match status" value="1"/>
</dbReference>